<reference evidence="4 5" key="1">
    <citation type="submission" date="2014-07" db="EMBL/GenBank/DDBJ databases">
        <title>Draft genome sequence of Thalassospira profundimaris 35.</title>
        <authorList>
            <person name="Lai Q."/>
            <person name="Shao Z."/>
        </authorList>
    </citation>
    <scope>NUCLEOTIDE SEQUENCE [LARGE SCALE GENOMIC DNA]</scope>
    <source>
        <strain evidence="4 5">35</strain>
    </source>
</reference>
<dbReference type="InterPro" id="IPR007897">
    <property type="entry name" value="PHB_accumulat"/>
</dbReference>
<dbReference type="InterPro" id="IPR012909">
    <property type="entry name" value="PHA_DNA-bd_N"/>
</dbReference>
<dbReference type="Pfam" id="PF07879">
    <property type="entry name" value="PHB_acc_N"/>
    <property type="match status" value="1"/>
</dbReference>
<gene>
    <name evidence="4" type="ORF">TH19_03290</name>
</gene>
<organism evidence="4 5">
    <name type="scientific">Thalassospira profundimaris</name>
    <dbReference type="NCBI Taxonomy" id="502049"/>
    <lineage>
        <taxon>Bacteria</taxon>
        <taxon>Pseudomonadati</taxon>
        <taxon>Pseudomonadota</taxon>
        <taxon>Alphaproteobacteria</taxon>
        <taxon>Rhodospirillales</taxon>
        <taxon>Thalassospiraceae</taxon>
        <taxon>Thalassospira</taxon>
    </lineage>
</organism>
<dbReference type="GO" id="GO:0006355">
    <property type="term" value="P:regulation of DNA-templated transcription"/>
    <property type="evidence" value="ECO:0007669"/>
    <property type="project" value="InterPro"/>
</dbReference>
<evidence type="ECO:0000259" key="2">
    <source>
        <dbReference type="Pfam" id="PF05233"/>
    </source>
</evidence>
<accession>A0A367WC56</accession>
<protein>
    <submittedName>
        <fullName evidence="4">Polyhydroxyalkanoate synthesis repressor</fullName>
    </submittedName>
</protein>
<sequence>MTTKKSDDQDRIVIKKYANRRLYNTATSSYVTLDHLSQMVKENTDFVVYDAKSGEDITRPVLTQIIVEEENKGQNLLPISFLRQLIGFYGDSLQGLVPSYLEQAMRAFGHNQEQMREYMQGTMQGMFPFGQFEEMNKQNIALFEQTMKMFSPFLQENENGGQPGATPTKPAAPASPSSDASLNELKSQLEAMQAQLNSLASGKSEK</sequence>
<dbReference type="Proteomes" id="UP000253226">
    <property type="component" value="Unassembled WGS sequence"/>
</dbReference>
<evidence type="ECO:0000313" key="4">
    <source>
        <dbReference type="EMBL" id="RCK38839.1"/>
    </source>
</evidence>
<name>A0A367WC56_9PROT</name>
<dbReference type="EMBL" id="JPWF01000002">
    <property type="protein sequence ID" value="RCK38839.1"/>
    <property type="molecule type" value="Genomic_DNA"/>
</dbReference>
<evidence type="ECO:0000313" key="5">
    <source>
        <dbReference type="Proteomes" id="UP000253226"/>
    </source>
</evidence>
<dbReference type="OrthoDB" id="9795345at2"/>
<dbReference type="AlphaFoldDB" id="A0A367WC56"/>
<feature type="region of interest" description="Disordered" evidence="1">
    <location>
        <begin position="154"/>
        <end position="182"/>
    </location>
</feature>
<feature type="domain" description="PHB accumulation regulatory" evidence="2">
    <location>
        <begin position="77"/>
        <end position="116"/>
    </location>
</feature>
<evidence type="ECO:0000259" key="3">
    <source>
        <dbReference type="Pfam" id="PF07879"/>
    </source>
</evidence>
<dbReference type="Pfam" id="PF05233">
    <property type="entry name" value="PHB_acc"/>
    <property type="match status" value="1"/>
</dbReference>
<dbReference type="InterPro" id="IPR010134">
    <property type="entry name" value="PHA_reg_PhaR"/>
</dbReference>
<feature type="domain" description="PHA accumulation regulator DNA-binding N-terminal" evidence="3">
    <location>
        <begin position="13"/>
        <end position="73"/>
    </location>
</feature>
<comment type="caution">
    <text evidence="4">The sequence shown here is derived from an EMBL/GenBank/DDBJ whole genome shotgun (WGS) entry which is preliminary data.</text>
</comment>
<proteinExistence type="predicted"/>
<feature type="compositionally biased region" description="Low complexity" evidence="1">
    <location>
        <begin position="164"/>
        <end position="181"/>
    </location>
</feature>
<dbReference type="NCBIfam" id="TIGR01848">
    <property type="entry name" value="PHA_reg_PhaR"/>
    <property type="match status" value="1"/>
</dbReference>
<dbReference type="RefSeq" id="WP_114100897.1">
    <property type="nucleotide sequence ID" value="NZ_JPWF01000002.1"/>
</dbReference>
<evidence type="ECO:0000256" key="1">
    <source>
        <dbReference type="SAM" id="MobiDB-lite"/>
    </source>
</evidence>